<evidence type="ECO:0000313" key="1">
    <source>
        <dbReference type="EMBL" id="EJX02767.1"/>
    </source>
</evidence>
<sequence>MFFFRAVNADHLFVHPHQRIQILHRLRDKSDFLSSELFLSFLCQRLPFVIHGSTDLCVIGKDSHDGMGKQAFS</sequence>
<reference evidence="1" key="1">
    <citation type="journal article" date="2012" name="PLoS ONE">
        <title>Gene sets for utilization of primary and secondary nutrition supplies in the distal gut of endangered iberian lynx.</title>
        <authorList>
            <person name="Alcaide M."/>
            <person name="Messina E."/>
            <person name="Richter M."/>
            <person name="Bargiela R."/>
            <person name="Peplies J."/>
            <person name="Huws S.A."/>
            <person name="Newbold C.J."/>
            <person name="Golyshin P.N."/>
            <person name="Simon M.A."/>
            <person name="Lopez G."/>
            <person name="Yakimov M.M."/>
            <person name="Ferrer M."/>
        </authorList>
    </citation>
    <scope>NUCLEOTIDE SEQUENCE</scope>
</reference>
<proteinExistence type="predicted"/>
<dbReference type="EMBL" id="AMCI01002420">
    <property type="protein sequence ID" value="EJX02767.1"/>
    <property type="molecule type" value="Genomic_DNA"/>
</dbReference>
<protein>
    <submittedName>
        <fullName evidence="1">Uncharacterized protein</fullName>
    </submittedName>
</protein>
<dbReference type="AlphaFoldDB" id="J9G6A9"/>
<organism evidence="1">
    <name type="scientific">gut metagenome</name>
    <dbReference type="NCBI Taxonomy" id="749906"/>
    <lineage>
        <taxon>unclassified sequences</taxon>
        <taxon>metagenomes</taxon>
        <taxon>organismal metagenomes</taxon>
    </lineage>
</organism>
<gene>
    <name evidence="1" type="ORF">EVA_09127</name>
</gene>
<name>J9G6A9_9ZZZZ</name>
<accession>J9G6A9</accession>
<comment type="caution">
    <text evidence="1">The sequence shown here is derived from an EMBL/GenBank/DDBJ whole genome shotgun (WGS) entry which is preliminary data.</text>
</comment>